<dbReference type="Gene3D" id="6.10.280.160">
    <property type="entry name" value="Mediator of RNA polymerase II transcription subunit 22"/>
    <property type="match status" value="1"/>
</dbReference>
<keyword evidence="4" id="KW-0804">Transcription</keyword>
<feature type="region of interest" description="Disordered" evidence="6">
    <location>
        <begin position="112"/>
        <end position="141"/>
    </location>
</feature>
<evidence type="ECO:0000256" key="5">
    <source>
        <dbReference type="ARBA" id="ARBA00023242"/>
    </source>
</evidence>
<protein>
    <submittedName>
        <fullName evidence="7">Uncharacterized protein</fullName>
    </submittedName>
</protein>
<dbReference type="GO" id="GO:0006357">
    <property type="term" value="P:regulation of transcription by RNA polymerase II"/>
    <property type="evidence" value="ECO:0007669"/>
    <property type="project" value="InterPro"/>
</dbReference>
<dbReference type="Pfam" id="PF06179">
    <property type="entry name" value="Med22"/>
    <property type="match status" value="1"/>
</dbReference>
<evidence type="ECO:0000256" key="3">
    <source>
        <dbReference type="ARBA" id="ARBA00023015"/>
    </source>
</evidence>
<dbReference type="InterPro" id="IPR009332">
    <property type="entry name" value="Med22"/>
</dbReference>
<evidence type="ECO:0000256" key="4">
    <source>
        <dbReference type="ARBA" id="ARBA00023163"/>
    </source>
</evidence>
<dbReference type="Proteomes" id="UP000700596">
    <property type="component" value="Unassembled WGS sequence"/>
</dbReference>
<dbReference type="GO" id="GO:0003712">
    <property type="term" value="F:transcription coregulator activity"/>
    <property type="evidence" value="ECO:0007669"/>
    <property type="project" value="InterPro"/>
</dbReference>
<keyword evidence="5" id="KW-0539">Nucleus</keyword>
<evidence type="ECO:0000313" key="7">
    <source>
        <dbReference type="EMBL" id="KAH7110588.1"/>
    </source>
</evidence>
<gene>
    <name evidence="7" type="ORF">B0J11DRAFT_204794</name>
</gene>
<dbReference type="AlphaFoldDB" id="A0A9P9D0X3"/>
<dbReference type="EMBL" id="JAGMWT010000027">
    <property type="protein sequence ID" value="KAH7110588.1"/>
    <property type="molecule type" value="Genomic_DNA"/>
</dbReference>
<keyword evidence="3" id="KW-0805">Transcription regulation</keyword>
<comment type="caution">
    <text evidence="7">The sequence shown here is derived from an EMBL/GenBank/DDBJ whole genome shotgun (WGS) entry which is preliminary data.</text>
</comment>
<evidence type="ECO:0000313" key="8">
    <source>
        <dbReference type="Proteomes" id="UP000700596"/>
    </source>
</evidence>
<dbReference type="GO" id="GO:0016592">
    <property type="term" value="C:mediator complex"/>
    <property type="evidence" value="ECO:0007669"/>
    <property type="project" value="InterPro"/>
</dbReference>
<organism evidence="7 8">
    <name type="scientific">Dendryphion nanum</name>
    <dbReference type="NCBI Taxonomy" id="256645"/>
    <lineage>
        <taxon>Eukaryota</taxon>
        <taxon>Fungi</taxon>
        <taxon>Dikarya</taxon>
        <taxon>Ascomycota</taxon>
        <taxon>Pezizomycotina</taxon>
        <taxon>Dothideomycetes</taxon>
        <taxon>Pleosporomycetidae</taxon>
        <taxon>Pleosporales</taxon>
        <taxon>Torulaceae</taxon>
        <taxon>Dendryphion</taxon>
    </lineage>
</organism>
<keyword evidence="8" id="KW-1185">Reference proteome</keyword>
<comment type="subcellular location">
    <subcellularLocation>
        <location evidence="1">Nucleus</location>
    </subcellularLocation>
</comment>
<sequence>MSRSERASAASLNNRIDQLCDAIITSNTAMASAAAEIPNPNNSEAAQTELTIKQHAEAMTRAVQDLMGVCRELQQLWLFGYLDTLADESEKVRSEKLLGLVELCQDLAKKAGTTTGGAETVDEGGKTTEIKKEKGMASDGD</sequence>
<proteinExistence type="inferred from homology"/>
<evidence type="ECO:0000256" key="1">
    <source>
        <dbReference type="ARBA" id="ARBA00004123"/>
    </source>
</evidence>
<name>A0A9P9D0X3_9PLEO</name>
<evidence type="ECO:0000256" key="2">
    <source>
        <dbReference type="ARBA" id="ARBA00005942"/>
    </source>
</evidence>
<comment type="similarity">
    <text evidence="2">Belongs to the Mediator complex subunit 22 family.</text>
</comment>
<evidence type="ECO:0000256" key="6">
    <source>
        <dbReference type="SAM" id="MobiDB-lite"/>
    </source>
</evidence>
<feature type="compositionally biased region" description="Basic and acidic residues" evidence="6">
    <location>
        <begin position="123"/>
        <end position="141"/>
    </location>
</feature>
<accession>A0A9P9D0X3</accession>
<reference evidence="7" key="1">
    <citation type="journal article" date="2021" name="Nat. Commun.">
        <title>Genetic determinants of endophytism in the Arabidopsis root mycobiome.</title>
        <authorList>
            <person name="Mesny F."/>
            <person name="Miyauchi S."/>
            <person name="Thiergart T."/>
            <person name="Pickel B."/>
            <person name="Atanasova L."/>
            <person name="Karlsson M."/>
            <person name="Huettel B."/>
            <person name="Barry K.W."/>
            <person name="Haridas S."/>
            <person name="Chen C."/>
            <person name="Bauer D."/>
            <person name="Andreopoulos W."/>
            <person name="Pangilinan J."/>
            <person name="LaButti K."/>
            <person name="Riley R."/>
            <person name="Lipzen A."/>
            <person name="Clum A."/>
            <person name="Drula E."/>
            <person name="Henrissat B."/>
            <person name="Kohler A."/>
            <person name="Grigoriev I.V."/>
            <person name="Martin F.M."/>
            <person name="Hacquard S."/>
        </authorList>
    </citation>
    <scope>NUCLEOTIDE SEQUENCE</scope>
    <source>
        <strain evidence="7">MPI-CAGE-CH-0243</strain>
    </source>
</reference>
<dbReference type="OrthoDB" id="203279at2759"/>